<feature type="transmembrane region" description="Helical" evidence="1">
    <location>
        <begin position="65"/>
        <end position="85"/>
    </location>
</feature>
<feature type="transmembrane region" description="Helical" evidence="1">
    <location>
        <begin position="105"/>
        <end position="125"/>
    </location>
</feature>
<keyword evidence="1" id="KW-0812">Transmembrane</keyword>
<keyword evidence="1" id="KW-1133">Transmembrane helix</keyword>
<keyword evidence="1" id="KW-0472">Membrane</keyword>
<evidence type="ECO:0000313" key="2">
    <source>
        <dbReference type="EMBL" id="PAV75084.1"/>
    </source>
</evidence>
<sequence length="383" mass="43734">MSKMTESKFENKGGDQRVLIDIEQGEGGNASGSGVFARDSSNSQAQIKMTSIDKEGAVRDAKVKLIMAFYITYQIMLTYHVFLSFYNSLPLRVVNGVMDRYPEWIHNVTMVIYISLSILAAVLYFSKMFFFALAIELARCMQVFSAIVLFCDLTSSYVPFALLHNVATVCGWLLVGCLRGTKLENVLDRRAPMATLQSVKFDNGESPEVTLSVEQSGNQVEDAINTKLKQIANAKRQKKANDIWFKFIIGFYIAYQLITVILVFQIMMTALPQVSEQDDDTSHTYHKPQWYHYVSLTIYSYVSVLSWVYYFSKMYSVSLVCEIIRNLQAFSSILLFNDLNNRFVPLVLLHSILTVFFWLVIGCACGRRFNNMLDSRTRLMRNP</sequence>
<gene>
    <name evidence="2" type="ORF">WR25_02150</name>
</gene>
<proteinExistence type="predicted"/>
<dbReference type="Proteomes" id="UP000218231">
    <property type="component" value="Unassembled WGS sequence"/>
</dbReference>
<comment type="caution">
    <text evidence="2">The sequence shown here is derived from an EMBL/GenBank/DDBJ whole genome shotgun (WGS) entry which is preliminary data.</text>
</comment>
<feature type="transmembrane region" description="Helical" evidence="1">
    <location>
        <begin position="130"/>
        <end position="150"/>
    </location>
</feature>
<evidence type="ECO:0000313" key="3">
    <source>
        <dbReference type="Proteomes" id="UP000218231"/>
    </source>
</evidence>
<reference evidence="2 3" key="1">
    <citation type="journal article" date="2017" name="Curr. Biol.">
        <title>Genome architecture and evolution of a unichromosomal asexual nematode.</title>
        <authorList>
            <person name="Fradin H."/>
            <person name="Zegar C."/>
            <person name="Gutwein M."/>
            <person name="Lucas J."/>
            <person name="Kovtun M."/>
            <person name="Corcoran D."/>
            <person name="Baugh L.R."/>
            <person name="Kiontke K."/>
            <person name="Gunsalus K."/>
            <person name="Fitch D.H."/>
            <person name="Piano F."/>
        </authorList>
    </citation>
    <scope>NUCLEOTIDE SEQUENCE [LARGE SCALE GENOMIC DNA]</scope>
    <source>
        <strain evidence="2">PF1309</strain>
    </source>
</reference>
<feature type="transmembrane region" description="Helical" evidence="1">
    <location>
        <begin position="243"/>
        <end position="270"/>
    </location>
</feature>
<accession>A0A2A2KM92</accession>
<name>A0A2A2KM92_9BILA</name>
<feature type="transmembrane region" description="Helical" evidence="1">
    <location>
        <begin position="343"/>
        <end position="366"/>
    </location>
</feature>
<keyword evidence="3" id="KW-1185">Reference proteome</keyword>
<protein>
    <submittedName>
        <fullName evidence="2">Uncharacterized protein</fullName>
    </submittedName>
</protein>
<dbReference type="EMBL" id="LIAE01008213">
    <property type="protein sequence ID" value="PAV75084.1"/>
    <property type="molecule type" value="Genomic_DNA"/>
</dbReference>
<dbReference type="AlphaFoldDB" id="A0A2A2KM92"/>
<organism evidence="2 3">
    <name type="scientific">Diploscapter pachys</name>
    <dbReference type="NCBI Taxonomy" id="2018661"/>
    <lineage>
        <taxon>Eukaryota</taxon>
        <taxon>Metazoa</taxon>
        <taxon>Ecdysozoa</taxon>
        <taxon>Nematoda</taxon>
        <taxon>Chromadorea</taxon>
        <taxon>Rhabditida</taxon>
        <taxon>Rhabditina</taxon>
        <taxon>Rhabditomorpha</taxon>
        <taxon>Rhabditoidea</taxon>
        <taxon>Rhabditidae</taxon>
        <taxon>Diploscapter</taxon>
    </lineage>
</organism>
<evidence type="ECO:0000256" key="1">
    <source>
        <dbReference type="SAM" id="Phobius"/>
    </source>
</evidence>
<feature type="transmembrane region" description="Helical" evidence="1">
    <location>
        <begin position="290"/>
        <end position="310"/>
    </location>
</feature>
<feature type="transmembrane region" description="Helical" evidence="1">
    <location>
        <begin position="156"/>
        <end position="175"/>
    </location>
</feature>